<dbReference type="PANTHER" id="PTHR38592">
    <property type="entry name" value="BLL4819 PROTEIN"/>
    <property type="match status" value="1"/>
</dbReference>
<dbReference type="PIRSF" id="PIRSF028704">
    <property type="entry name" value="UPC028704"/>
    <property type="match status" value="1"/>
</dbReference>
<gene>
    <name evidence="2" type="ORF">JMM60_06735</name>
</gene>
<name>A0ABS1RRH8_RHOSU</name>
<feature type="transmembrane region" description="Helical" evidence="1">
    <location>
        <begin position="151"/>
        <end position="172"/>
    </location>
</feature>
<evidence type="ECO:0000313" key="3">
    <source>
        <dbReference type="Proteomes" id="UP000604473"/>
    </source>
</evidence>
<dbReference type="Proteomes" id="UP000604473">
    <property type="component" value="Unassembled WGS sequence"/>
</dbReference>
<keyword evidence="1" id="KW-1133">Transmembrane helix</keyword>
<dbReference type="EMBL" id="JAESJJ010000005">
    <property type="protein sequence ID" value="MBL3608502.1"/>
    <property type="molecule type" value="Genomic_DNA"/>
</dbReference>
<dbReference type="PANTHER" id="PTHR38592:SF3">
    <property type="entry name" value="BLL4819 PROTEIN"/>
    <property type="match status" value="1"/>
</dbReference>
<reference evidence="2 3" key="1">
    <citation type="submission" date="2021-01" db="EMBL/GenBank/DDBJ databases">
        <title>Draft genomes of Rhodovulum sulfidophilum.</title>
        <authorList>
            <person name="Guzman M.S."/>
        </authorList>
    </citation>
    <scope>NUCLEOTIDE SEQUENCE [LARGE SCALE GENOMIC DNA]</scope>
    <source>
        <strain evidence="2 3">AB35</strain>
    </source>
</reference>
<keyword evidence="1" id="KW-0812">Transmembrane</keyword>
<feature type="transmembrane region" description="Helical" evidence="1">
    <location>
        <begin position="241"/>
        <end position="259"/>
    </location>
</feature>
<sequence>MSRPDPVSLPGKRPRDPRIDAFRGLALVMIFIDHVPGNPYENWTIRNFGFSDAAEAFFVMSGIAAGLAYSGRFAAPQIRLNGLWAAIRPIWSRSWTLYIVHVLLSAWAIAIFAWGAMALNVPELLTRINLRQVFENTAQALIGIPLLTHQFGYVNILPAYSVLLLFAPVAIFVGMRAPLLMVAASVAIWFAAGMGRIDLPNYPNPGGWFFNPLSWQIIFVLGILTGIHMRRGERFVARRRWLFWSALAFLGFVFLWAQVPALGQPLHALMRQAGEAGLPFHVVGFDKTYVSLPRMLHVLALFYVLSCLPLVVRLAGSRAAAPLRLMGQHGLLVFSFGTAVSLLFQVLLAGYPDMALLPWLLPPLGVAAMLVAAMLGQAARRDHRRVPLPVVDPVVDPVADPVTAPAGPLPQAAAVAAAVPCPDCSADPLPATTLPSAGRAPGLQPAE</sequence>
<dbReference type="Pfam" id="PF10129">
    <property type="entry name" value="OpgC_C"/>
    <property type="match status" value="1"/>
</dbReference>
<dbReference type="RefSeq" id="WP_202248208.1">
    <property type="nucleotide sequence ID" value="NZ_JAESJJ010000005.1"/>
</dbReference>
<dbReference type="InterPro" id="IPR014550">
    <property type="entry name" value="UCP028704_OpgC"/>
</dbReference>
<feature type="transmembrane region" description="Helical" evidence="1">
    <location>
        <begin position="209"/>
        <end position="229"/>
    </location>
</feature>
<feature type="transmembrane region" description="Helical" evidence="1">
    <location>
        <begin position="295"/>
        <end position="316"/>
    </location>
</feature>
<proteinExistence type="predicted"/>
<accession>A0ABS1RRH8</accession>
<keyword evidence="1" id="KW-0472">Membrane</keyword>
<protein>
    <submittedName>
        <fullName evidence="2">OpgC domain-containing protein</fullName>
    </submittedName>
</protein>
<feature type="transmembrane region" description="Helical" evidence="1">
    <location>
        <begin position="21"/>
        <end position="37"/>
    </location>
</feature>
<feature type="transmembrane region" description="Helical" evidence="1">
    <location>
        <begin position="57"/>
        <end position="75"/>
    </location>
</feature>
<feature type="transmembrane region" description="Helical" evidence="1">
    <location>
        <begin position="328"/>
        <end position="350"/>
    </location>
</feature>
<evidence type="ECO:0000256" key="1">
    <source>
        <dbReference type="SAM" id="Phobius"/>
    </source>
</evidence>
<feature type="transmembrane region" description="Helical" evidence="1">
    <location>
        <begin position="95"/>
        <end position="117"/>
    </location>
</feature>
<keyword evidence="3" id="KW-1185">Reference proteome</keyword>
<comment type="caution">
    <text evidence="2">The sequence shown here is derived from an EMBL/GenBank/DDBJ whole genome shotgun (WGS) entry which is preliminary data.</text>
</comment>
<evidence type="ECO:0000313" key="2">
    <source>
        <dbReference type="EMBL" id="MBL3608502.1"/>
    </source>
</evidence>
<feature type="transmembrane region" description="Helical" evidence="1">
    <location>
        <begin position="356"/>
        <end position="375"/>
    </location>
</feature>
<feature type="transmembrane region" description="Helical" evidence="1">
    <location>
        <begin position="179"/>
        <end position="197"/>
    </location>
</feature>
<organism evidence="2 3">
    <name type="scientific">Rhodovulum sulfidophilum</name>
    <name type="common">Rhodobacter sulfidophilus</name>
    <dbReference type="NCBI Taxonomy" id="35806"/>
    <lineage>
        <taxon>Bacteria</taxon>
        <taxon>Pseudomonadati</taxon>
        <taxon>Pseudomonadota</taxon>
        <taxon>Alphaproteobacteria</taxon>
        <taxon>Rhodobacterales</taxon>
        <taxon>Paracoccaceae</taxon>
        <taxon>Rhodovulum</taxon>
    </lineage>
</organism>